<feature type="transmembrane region" description="Helical" evidence="1">
    <location>
        <begin position="58"/>
        <end position="79"/>
    </location>
</feature>
<sequence length="338" mass="36302">MVTPWLVPLVLAAVAAAALAGWLARGRGPRDRAVRWVANSAYVRALTSYRHRLRVLRAGLALGAAALALVAVATAALTARPVDKDMRSDSLASRDIVLCLDVSGSMIELDSEVVATFSRMVGSFRGERIALSIWNNTSRTVFPLTDDYGLVRQELDEAAKALDFKLDSWVYDPARLARLERFLTGTVSLKGDASSLVGDGLATCALAFDAADTHRSRSIILATDNLVLGTPIYTLPEAARLAADKGITVHGLYASQSDAGSSRARAEMERVITDGGGRFYQADDPAAVDGIIADIEAQQAVALDPAPEPVITDRPDRWYGWLVAALAVLLVTMWRLRA</sequence>
<dbReference type="Proteomes" id="UP000451860">
    <property type="component" value="Unassembled WGS sequence"/>
</dbReference>
<dbReference type="OrthoDB" id="4623238at2"/>
<dbReference type="EMBL" id="WHJE01000127">
    <property type="protein sequence ID" value="KAE8762750.1"/>
    <property type="molecule type" value="Genomic_DNA"/>
</dbReference>
<organism evidence="3 4">
    <name type="scientific">Georgenia thermotolerans</name>
    <dbReference type="NCBI Taxonomy" id="527326"/>
    <lineage>
        <taxon>Bacteria</taxon>
        <taxon>Bacillati</taxon>
        <taxon>Actinomycetota</taxon>
        <taxon>Actinomycetes</taxon>
        <taxon>Micrococcales</taxon>
        <taxon>Bogoriellaceae</taxon>
        <taxon>Georgenia</taxon>
    </lineage>
</organism>
<keyword evidence="1" id="KW-0472">Membrane</keyword>
<dbReference type="InterPro" id="IPR036465">
    <property type="entry name" value="vWFA_dom_sf"/>
</dbReference>
<accession>A0A7J5UKE1</accession>
<evidence type="ECO:0000256" key="1">
    <source>
        <dbReference type="SAM" id="Phobius"/>
    </source>
</evidence>
<dbReference type="Gene3D" id="3.40.50.410">
    <property type="entry name" value="von Willebrand factor, type A domain"/>
    <property type="match status" value="1"/>
</dbReference>
<dbReference type="AlphaFoldDB" id="A0A7J5UKE1"/>
<name>A0A7J5UKE1_9MICO</name>
<gene>
    <name evidence="3" type="ORF">GB883_17710</name>
</gene>
<evidence type="ECO:0000313" key="4">
    <source>
        <dbReference type="Proteomes" id="UP000451860"/>
    </source>
</evidence>
<feature type="domain" description="VWFA" evidence="2">
    <location>
        <begin position="93"/>
        <end position="300"/>
    </location>
</feature>
<dbReference type="RefSeq" id="WP_152204541.1">
    <property type="nucleotide sequence ID" value="NZ_VUKF01000058.1"/>
</dbReference>
<evidence type="ECO:0000313" key="3">
    <source>
        <dbReference type="EMBL" id="KAE8762750.1"/>
    </source>
</evidence>
<proteinExistence type="predicted"/>
<comment type="caution">
    <text evidence="3">The sequence shown here is derived from an EMBL/GenBank/DDBJ whole genome shotgun (WGS) entry which is preliminary data.</text>
</comment>
<keyword evidence="1" id="KW-0812">Transmembrane</keyword>
<feature type="transmembrane region" description="Helical" evidence="1">
    <location>
        <begin position="6"/>
        <end position="24"/>
    </location>
</feature>
<dbReference type="SMART" id="SM00327">
    <property type="entry name" value="VWA"/>
    <property type="match status" value="1"/>
</dbReference>
<evidence type="ECO:0000259" key="2">
    <source>
        <dbReference type="SMART" id="SM00327"/>
    </source>
</evidence>
<reference evidence="3 4" key="1">
    <citation type="submission" date="2019-10" db="EMBL/GenBank/DDBJ databases">
        <title>Georgenia wutianyii sp. nov. and Georgenia yuyongxinii sp. nov. isolated from plateau pika (Ochotona curzoniae) in the Qinghai-Tibet plateau of China.</title>
        <authorList>
            <person name="Tian Z."/>
        </authorList>
    </citation>
    <scope>NUCLEOTIDE SEQUENCE [LARGE SCALE GENOMIC DNA]</scope>
    <source>
        <strain evidence="3 4">DSM 21501</strain>
    </source>
</reference>
<keyword evidence="1" id="KW-1133">Transmembrane helix</keyword>
<keyword evidence="4" id="KW-1185">Reference proteome</keyword>
<dbReference type="SUPFAM" id="SSF53300">
    <property type="entry name" value="vWA-like"/>
    <property type="match status" value="1"/>
</dbReference>
<protein>
    <submittedName>
        <fullName evidence="3">VWA domain-containing protein</fullName>
    </submittedName>
</protein>
<dbReference type="InterPro" id="IPR002035">
    <property type="entry name" value="VWF_A"/>
</dbReference>